<gene>
    <name evidence="1" type="ORF">SAMN04489842_3109</name>
</gene>
<dbReference type="OrthoDB" id="260081at2157"/>
<organism evidence="1 2">
    <name type="scientific">Natronobacterium texcoconense</name>
    <dbReference type="NCBI Taxonomy" id="1095778"/>
    <lineage>
        <taxon>Archaea</taxon>
        <taxon>Methanobacteriati</taxon>
        <taxon>Methanobacteriota</taxon>
        <taxon>Stenosarchaea group</taxon>
        <taxon>Halobacteria</taxon>
        <taxon>Halobacteriales</taxon>
        <taxon>Natrialbaceae</taxon>
        <taxon>Natronobacterium</taxon>
    </lineage>
</organism>
<protein>
    <recommendedName>
        <fullName evidence="3">DUF2127 domain-containing protein</fullName>
    </recommendedName>
</protein>
<evidence type="ECO:0000313" key="1">
    <source>
        <dbReference type="EMBL" id="SDR29824.1"/>
    </source>
</evidence>
<dbReference type="RefSeq" id="WP_090383673.1">
    <property type="nucleotide sequence ID" value="NZ_FNLC01000003.1"/>
</dbReference>
<dbReference type="EMBL" id="FNLC01000003">
    <property type="protein sequence ID" value="SDR29824.1"/>
    <property type="molecule type" value="Genomic_DNA"/>
</dbReference>
<proteinExistence type="predicted"/>
<dbReference type="AlphaFoldDB" id="A0A1H1HWM1"/>
<evidence type="ECO:0000313" key="2">
    <source>
        <dbReference type="Proteomes" id="UP000198848"/>
    </source>
</evidence>
<sequence>MLRSLLIAFGLFEIAKPRPVVEACERIGLENPENVDRRSWALWGARLEGLVFVWLLARRESGARPVSALLALSGAVLVAVPQPIIELSQRLVYENTADLELKSWVKPAARLLGVLYLLVGVLSSRGRDESESEAVETAETA</sequence>
<evidence type="ECO:0008006" key="3">
    <source>
        <dbReference type="Google" id="ProtNLM"/>
    </source>
</evidence>
<dbReference type="Proteomes" id="UP000198848">
    <property type="component" value="Unassembled WGS sequence"/>
</dbReference>
<reference evidence="2" key="1">
    <citation type="submission" date="2016-10" db="EMBL/GenBank/DDBJ databases">
        <authorList>
            <person name="Varghese N."/>
            <person name="Submissions S."/>
        </authorList>
    </citation>
    <scope>NUCLEOTIDE SEQUENCE [LARGE SCALE GENOMIC DNA]</scope>
    <source>
        <strain evidence="2">DSM 24767</strain>
    </source>
</reference>
<keyword evidence="2" id="KW-1185">Reference proteome</keyword>
<name>A0A1H1HWM1_NATTX</name>
<accession>A0A1H1HWM1</accession>